<accession>A0A0G0Q958</accession>
<protein>
    <submittedName>
        <fullName evidence="1">Uncharacterized protein</fullName>
    </submittedName>
</protein>
<dbReference type="AlphaFoldDB" id="A0A0G0Q958"/>
<reference evidence="1 2" key="1">
    <citation type="journal article" date="2015" name="Nature">
        <title>rRNA introns, odd ribosomes, and small enigmatic genomes across a large radiation of phyla.</title>
        <authorList>
            <person name="Brown C.T."/>
            <person name="Hug L.A."/>
            <person name="Thomas B.C."/>
            <person name="Sharon I."/>
            <person name="Castelle C.J."/>
            <person name="Singh A."/>
            <person name="Wilkins M.J."/>
            <person name="Williams K.H."/>
            <person name="Banfield J.F."/>
        </authorList>
    </citation>
    <scope>NUCLEOTIDE SEQUENCE [LARGE SCALE GENOMIC DNA]</scope>
</reference>
<sequence length="69" mass="7901">MRNCDSIIFISWPRSDEEPGLMLIIFPSFKGHGLLTIVLPKRESLNKLLGIIKQLSEITAADNYHYKEV</sequence>
<gene>
    <name evidence="1" type="ORF">UT64_C0002G0005</name>
</gene>
<dbReference type="Proteomes" id="UP000034137">
    <property type="component" value="Unassembled WGS sequence"/>
</dbReference>
<evidence type="ECO:0000313" key="2">
    <source>
        <dbReference type="Proteomes" id="UP000034137"/>
    </source>
</evidence>
<organism evidence="1 2">
    <name type="scientific">Candidatus Falkowbacteria bacterium GW2011_GWF2_39_8</name>
    <dbReference type="NCBI Taxonomy" id="1618642"/>
    <lineage>
        <taxon>Bacteria</taxon>
        <taxon>Candidatus Falkowiibacteriota</taxon>
    </lineage>
</organism>
<proteinExistence type="predicted"/>
<comment type="caution">
    <text evidence="1">The sequence shown here is derived from an EMBL/GenBank/DDBJ whole genome shotgun (WGS) entry which is preliminary data.</text>
</comment>
<evidence type="ECO:0000313" key="1">
    <source>
        <dbReference type="EMBL" id="KKR33866.1"/>
    </source>
</evidence>
<dbReference type="EMBL" id="LBXO01000002">
    <property type="protein sequence ID" value="KKR33866.1"/>
    <property type="molecule type" value="Genomic_DNA"/>
</dbReference>
<name>A0A0G0Q958_9BACT</name>